<accession>A0AAV9AMU9</accession>
<feature type="domain" description="BURP" evidence="2">
    <location>
        <begin position="123"/>
        <end position="342"/>
    </location>
</feature>
<evidence type="ECO:0000313" key="4">
    <source>
        <dbReference type="Proteomes" id="UP001179952"/>
    </source>
</evidence>
<comment type="caution">
    <text evidence="3">The sequence shown here is derived from an EMBL/GenBank/DDBJ whole genome shotgun (WGS) entry which is preliminary data.</text>
</comment>
<dbReference type="InterPro" id="IPR044816">
    <property type="entry name" value="BURP"/>
</dbReference>
<dbReference type="Pfam" id="PF03181">
    <property type="entry name" value="BURP"/>
    <property type="match status" value="1"/>
</dbReference>
<feature type="chain" id="PRO_5044023970" evidence="1">
    <location>
        <begin position="23"/>
        <end position="343"/>
    </location>
</feature>
<sequence length="343" mass="37490">MGRFTIPSLLLLVLALVSVNHATLPSHMYWNTVLPNTPIPKAISDLLRVDVADQKTSTSVNVGHGGVGVYVGHGHGKRSGVSVGVGGGYGGYYGHYHHYGGSFIYRYAASDDQLRDDPNVALFFREESLRSGTKMNLHFTKTAPGAPFIPRSAAETLPFSSAKLPEILTRFSVDPKSEQAAEMKTTLRECEEPTVRGEDKFCATSLESMVDFTTSELGTNRVIAMSTTTVDAAEEEESPMQAYTKTSTVQVLELVGPKMVVCHAQPYAYAVFYCHATETSKAYVVQMKGDEDKTVVKAVAICHTDTSSWNPKHLAFRVLNIKPGTAPVCHFLPQDHVVWTKTN</sequence>
<dbReference type="EMBL" id="JAUJYN010000008">
    <property type="protein sequence ID" value="KAK1265663.1"/>
    <property type="molecule type" value="Genomic_DNA"/>
</dbReference>
<reference evidence="3" key="2">
    <citation type="submission" date="2023-06" db="EMBL/GenBank/DDBJ databases">
        <authorList>
            <person name="Ma L."/>
            <person name="Liu K.-W."/>
            <person name="Li Z."/>
            <person name="Hsiao Y.-Y."/>
            <person name="Qi Y."/>
            <person name="Fu T."/>
            <person name="Tang G."/>
            <person name="Zhang D."/>
            <person name="Sun W.-H."/>
            <person name="Liu D.-K."/>
            <person name="Li Y."/>
            <person name="Chen G.-Z."/>
            <person name="Liu X.-D."/>
            <person name="Liao X.-Y."/>
            <person name="Jiang Y.-T."/>
            <person name="Yu X."/>
            <person name="Hao Y."/>
            <person name="Huang J."/>
            <person name="Zhao X.-W."/>
            <person name="Ke S."/>
            <person name="Chen Y.-Y."/>
            <person name="Wu W.-L."/>
            <person name="Hsu J.-L."/>
            <person name="Lin Y.-F."/>
            <person name="Huang M.-D."/>
            <person name="Li C.-Y."/>
            <person name="Huang L."/>
            <person name="Wang Z.-W."/>
            <person name="Zhao X."/>
            <person name="Zhong W.-Y."/>
            <person name="Peng D.-H."/>
            <person name="Ahmad S."/>
            <person name="Lan S."/>
            <person name="Zhang J.-S."/>
            <person name="Tsai W.-C."/>
            <person name="Van De Peer Y."/>
            <person name="Liu Z.-J."/>
        </authorList>
    </citation>
    <scope>NUCLEOTIDE SEQUENCE</scope>
    <source>
        <strain evidence="3">SCP</strain>
        <tissue evidence="3">Leaves</tissue>
    </source>
</reference>
<dbReference type="PANTHER" id="PTHR31236">
    <property type="entry name" value="BURP DOMAIN PROTEIN USPL1-LIKE"/>
    <property type="match status" value="1"/>
</dbReference>
<evidence type="ECO:0000313" key="3">
    <source>
        <dbReference type="EMBL" id="KAK1265663.1"/>
    </source>
</evidence>
<dbReference type="PANTHER" id="PTHR31236:SF2">
    <property type="entry name" value="BURP DOMAIN PROTEIN RD22"/>
    <property type="match status" value="1"/>
</dbReference>
<keyword evidence="1" id="KW-0732">Signal</keyword>
<feature type="signal peptide" evidence="1">
    <location>
        <begin position="1"/>
        <end position="22"/>
    </location>
</feature>
<organism evidence="3 4">
    <name type="scientific">Acorus gramineus</name>
    <name type="common">Dwarf sweet flag</name>
    <dbReference type="NCBI Taxonomy" id="55184"/>
    <lineage>
        <taxon>Eukaryota</taxon>
        <taxon>Viridiplantae</taxon>
        <taxon>Streptophyta</taxon>
        <taxon>Embryophyta</taxon>
        <taxon>Tracheophyta</taxon>
        <taxon>Spermatophyta</taxon>
        <taxon>Magnoliopsida</taxon>
        <taxon>Liliopsida</taxon>
        <taxon>Acoraceae</taxon>
        <taxon>Acorus</taxon>
    </lineage>
</organism>
<dbReference type="SMART" id="SM01045">
    <property type="entry name" value="BURP"/>
    <property type="match status" value="1"/>
</dbReference>
<gene>
    <name evidence="3" type="ORF">QJS04_geneDACA014979</name>
</gene>
<evidence type="ECO:0000259" key="2">
    <source>
        <dbReference type="PROSITE" id="PS51277"/>
    </source>
</evidence>
<dbReference type="InterPro" id="IPR004873">
    <property type="entry name" value="BURP_dom"/>
</dbReference>
<dbReference type="Proteomes" id="UP001179952">
    <property type="component" value="Unassembled WGS sequence"/>
</dbReference>
<dbReference type="PROSITE" id="PS51277">
    <property type="entry name" value="BURP"/>
    <property type="match status" value="1"/>
</dbReference>
<proteinExistence type="predicted"/>
<name>A0AAV9AMU9_ACOGR</name>
<evidence type="ECO:0000256" key="1">
    <source>
        <dbReference type="SAM" id="SignalP"/>
    </source>
</evidence>
<protein>
    <submittedName>
        <fullName evidence="3">BURP domain-containing protein 3</fullName>
    </submittedName>
</protein>
<keyword evidence="4" id="KW-1185">Reference proteome</keyword>
<dbReference type="AlphaFoldDB" id="A0AAV9AMU9"/>
<reference evidence="3" key="1">
    <citation type="journal article" date="2023" name="Nat. Commun.">
        <title>Diploid and tetraploid genomes of Acorus and the evolution of monocots.</title>
        <authorList>
            <person name="Ma L."/>
            <person name="Liu K.W."/>
            <person name="Li Z."/>
            <person name="Hsiao Y.Y."/>
            <person name="Qi Y."/>
            <person name="Fu T."/>
            <person name="Tang G.D."/>
            <person name="Zhang D."/>
            <person name="Sun W.H."/>
            <person name="Liu D.K."/>
            <person name="Li Y."/>
            <person name="Chen G.Z."/>
            <person name="Liu X.D."/>
            <person name="Liao X.Y."/>
            <person name="Jiang Y.T."/>
            <person name="Yu X."/>
            <person name="Hao Y."/>
            <person name="Huang J."/>
            <person name="Zhao X.W."/>
            <person name="Ke S."/>
            <person name="Chen Y.Y."/>
            <person name="Wu W.L."/>
            <person name="Hsu J.L."/>
            <person name="Lin Y.F."/>
            <person name="Huang M.D."/>
            <person name="Li C.Y."/>
            <person name="Huang L."/>
            <person name="Wang Z.W."/>
            <person name="Zhao X."/>
            <person name="Zhong W.Y."/>
            <person name="Peng D.H."/>
            <person name="Ahmad S."/>
            <person name="Lan S."/>
            <person name="Zhang J.S."/>
            <person name="Tsai W.C."/>
            <person name="Van de Peer Y."/>
            <person name="Liu Z.J."/>
        </authorList>
    </citation>
    <scope>NUCLEOTIDE SEQUENCE</scope>
    <source>
        <strain evidence="3">SCP</strain>
    </source>
</reference>